<dbReference type="InterPro" id="IPR018744">
    <property type="entry name" value="DUF2293"/>
</dbReference>
<proteinExistence type="predicted"/>
<evidence type="ECO:0000313" key="3">
    <source>
        <dbReference type="EMBL" id="UJO12008.1"/>
    </source>
</evidence>
<feature type="region of interest" description="Disordered" evidence="1">
    <location>
        <begin position="404"/>
        <end position="433"/>
    </location>
</feature>
<feature type="region of interest" description="Disordered" evidence="1">
    <location>
        <begin position="475"/>
        <end position="530"/>
    </location>
</feature>
<feature type="compositionally biased region" description="Polar residues" evidence="1">
    <location>
        <begin position="1"/>
        <end position="12"/>
    </location>
</feature>
<evidence type="ECO:0000256" key="1">
    <source>
        <dbReference type="SAM" id="MobiDB-lite"/>
    </source>
</evidence>
<evidence type="ECO:0000313" key="4">
    <source>
        <dbReference type="Proteomes" id="UP000756132"/>
    </source>
</evidence>
<feature type="domain" description="DUF2293" evidence="2">
    <location>
        <begin position="178"/>
        <end position="261"/>
    </location>
</feature>
<feature type="region of interest" description="Disordered" evidence="1">
    <location>
        <begin position="325"/>
        <end position="351"/>
    </location>
</feature>
<accession>A0A9Q8L8A0</accession>
<keyword evidence="4" id="KW-1185">Reference proteome</keyword>
<organism evidence="3 4">
    <name type="scientific">Passalora fulva</name>
    <name type="common">Tomato leaf mold</name>
    <name type="synonym">Cladosporium fulvum</name>
    <dbReference type="NCBI Taxonomy" id="5499"/>
    <lineage>
        <taxon>Eukaryota</taxon>
        <taxon>Fungi</taxon>
        <taxon>Dikarya</taxon>
        <taxon>Ascomycota</taxon>
        <taxon>Pezizomycotina</taxon>
        <taxon>Dothideomycetes</taxon>
        <taxon>Dothideomycetidae</taxon>
        <taxon>Mycosphaerellales</taxon>
        <taxon>Mycosphaerellaceae</taxon>
        <taxon>Fulvia</taxon>
    </lineage>
</organism>
<name>A0A9Q8L8A0_PASFU</name>
<feature type="compositionally biased region" description="Basic and acidic residues" evidence="1">
    <location>
        <begin position="325"/>
        <end position="336"/>
    </location>
</feature>
<feature type="compositionally biased region" description="Polar residues" evidence="1">
    <location>
        <begin position="478"/>
        <end position="494"/>
    </location>
</feature>
<dbReference type="GeneID" id="71981596"/>
<reference evidence="3" key="1">
    <citation type="submission" date="2021-12" db="EMBL/GenBank/DDBJ databases">
        <authorList>
            <person name="Zaccaron A."/>
            <person name="Stergiopoulos I."/>
        </authorList>
    </citation>
    <scope>NUCLEOTIDE SEQUENCE</scope>
    <source>
        <strain evidence="3">Race5_Kim</strain>
    </source>
</reference>
<sequence length="734" mass="82371">MTATTNGATSRAASLRAGSVARSIAKRRDKPYKTEQNRVIAKKRKLDLHTTYSASTTPAGFTLLHVGTPELAERCKELSRQRGLPVYVVNAKPVSKHAIDPEKVSHHIHRVGYHFRSEVVEDACHELGYIHHNNQFVKEADLAAREEHTRMARAMAKYGLHLDQSEQQQETDDQVRAAIKELFPRIPEADLQAILKHAWEEGTGRVGNNVELTLPRRVQLATIARIRHEYTDYDKLLRAFEWKEARAEVEPVCLQKLIEWRGETEDNNDNELEEIVRETIVIDDDDDTTAANGSEADDEDSVVAMETGYNSDTTIEISHKLAGDEDLGAESHDERSQQFLQRWQPPPRNVQRRRIDVRQKIGAVREQMRNGIAPTTQQVIRVNVPDNGGDIIEINGQRFLRTPAPSALQRPSPQQFAAVPAQPRSPYAVQHEQPGRPISVHQYQRHTDPAGGYASFYDRPVASIEPQDNLRRAAIASHSRQNGSRSRPATPNSDHSGKRRRVDLTTPVSTTEGNRVQRYSPSSSVAAQSFDPYARSRISIEGGSQVAPQCAGQPVRPEGPYAPSTGGFSSRPQETYHMQNFAQHDPSRRPPPPDPEPYDPLRPLIRADDRREYHAGRDHRQDQRPKTAIMDAQVAPIQYVPHPQQNGAQYQNAPRPSAYDPQRPDLRYQGAQQPQVVYIQAPTPVHGAPAAIQQVPRGNVQANGYPAVYQVPANSAHPPLPIGQTHQTPYYYPR</sequence>
<feature type="compositionally biased region" description="Polar residues" evidence="1">
    <location>
        <begin position="566"/>
        <end position="582"/>
    </location>
</feature>
<protein>
    <recommendedName>
        <fullName evidence="2">DUF2293 domain-containing protein</fullName>
    </recommendedName>
</protein>
<evidence type="ECO:0000259" key="2">
    <source>
        <dbReference type="Pfam" id="PF10056"/>
    </source>
</evidence>
<dbReference type="AlphaFoldDB" id="A0A9Q8L8A0"/>
<feature type="region of interest" description="Disordered" evidence="1">
    <location>
        <begin position="544"/>
        <end position="602"/>
    </location>
</feature>
<dbReference type="Pfam" id="PF10056">
    <property type="entry name" value="DUF2293"/>
    <property type="match status" value="1"/>
</dbReference>
<dbReference type="OrthoDB" id="5288828at2759"/>
<dbReference type="RefSeq" id="XP_047756374.1">
    <property type="nucleotide sequence ID" value="XM_047900866.1"/>
</dbReference>
<feature type="compositionally biased region" description="Polar residues" evidence="1">
    <location>
        <begin position="506"/>
        <end position="527"/>
    </location>
</feature>
<dbReference type="EMBL" id="CP090163">
    <property type="protein sequence ID" value="UJO12008.1"/>
    <property type="molecule type" value="Genomic_DNA"/>
</dbReference>
<dbReference type="KEGG" id="ffu:CLAFUR5_01718"/>
<gene>
    <name evidence="3" type="ORF">CLAFUR5_01718</name>
</gene>
<feature type="compositionally biased region" description="Pro residues" evidence="1">
    <location>
        <begin position="589"/>
        <end position="600"/>
    </location>
</feature>
<dbReference type="PANTHER" id="PTHR38113:SF1">
    <property type="entry name" value="DUF2293 DOMAIN-CONTAINING PROTEIN"/>
    <property type="match status" value="1"/>
</dbReference>
<feature type="region of interest" description="Disordered" evidence="1">
    <location>
        <begin position="1"/>
        <end position="36"/>
    </location>
</feature>
<dbReference type="Proteomes" id="UP000756132">
    <property type="component" value="Chromosome 1"/>
</dbReference>
<reference evidence="3" key="2">
    <citation type="journal article" date="2022" name="Microb. Genom.">
        <title>A chromosome-scale genome assembly of the tomato pathogen Cladosporium fulvum reveals a compartmentalized genome architecture and the presence of a dispensable chromosome.</title>
        <authorList>
            <person name="Zaccaron A.Z."/>
            <person name="Chen L.H."/>
            <person name="Samaras A."/>
            <person name="Stergiopoulos I."/>
        </authorList>
    </citation>
    <scope>NUCLEOTIDE SEQUENCE</scope>
    <source>
        <strain evidence="3">Race5_Kim</strain>
    </source>
</reference>
<dbReference type="PANTHER" id="PTHR38113">
    <property type="match status" value="1"/>
</dbReference>